<organism evidence="2 3">
    <name type="scientific">Phytomonospora endophytica</name>
    <dbReference type="NCBI Taxonomy" id="714109"/>
    <lineage>
        <taxon>Bacteria</taxon>
        <taxon>Bacillati</taxon>
        <taxon>Actinomycetota</taxon>
        <taxon>Actinomycetes</taxon>
        <taxon>Micromonosporales</taxon>
        <taxon>Micromonosporaceae</taxon>
        <taxon>Phytomonospora</taxon>
    </lineage>
</organism>
<name>A0A841FRB4_9ACTN</name>
<protein>
    <submittedName>
        <fullName evidence="2">Putative dithiol-disulfide oxidoreductase (DUF899 family)</fullName>
    </submittedName>
</protein>
<proteinExistence type="predicted"/>
<reference evidence="2 3" key="1">
    <citation type="submission" date="2020-08" db="EMBL/GenBank/DDBJ databases">
        <title>Genomic Encyclopedia of Type Strains, Phase IV (KMG-IV): sequencing the most valuable type-strain genomes for metagenomic binning, comparative biology and taxonomic classification.</title>
        <authorList>
            <person name="Goeker M."/>
        </authorList>
    </citation>
    <scope>NUCLEOTIDE SEQUENCE [LARGE SCALE GENOMIC DNA]</scope>
    <source>
        <strain evidence="2 3">YIM 65646</strain>
    </source>
</reference>
<dbReference type="AlphaFoldDB" id="A0A841FRB4"/>
<evidence type="ECO:0000256" key="1">
    <source>
        <dbReference type="SAM" id="MobiDB-lite"/>
    </source>
</evidence>
<feature type="region of interest" description="Disordered" evidence="1">
    <location>
        <begin position="31"/>
        <end position="51"/>
    </location>
</feature>
<evidence type="ECO:0000313" key="2">
    <source>
        <dbReference type="EMBL" id="MBB6037363.1"/>
    </source>
</evidence>
<comment type="caution">
    <text evidence="2">The sequence shown here is derived from an EMBL/GenBank/DDBJ whole genome shotgun (WGS) entry which is preliminary data.</text>
</comment>
<dbReference type="EMBL" id="JACHGT010000012">
    <property type="protein sequence ID" value="MBB6037363.1"/>
    <property type="molecule type" value="Genomic_DNA"/>
</dbReference>
<accession>A0A841FRB4</accession>
<dbReference type="RefSeq" id="WP_203686783.1">
    <property type="nucleotide sequence ID" value="NZ_BONT01000081.1"/>
</dbReference>
<keyword evidence="3" id="KW-1185">Reference proteome</keyword>
<sequence length="51" mass="5963">MFLTYETDHRGCEVMMPALLLLDMGVHGRQETWEDSPEGWPQDAARRDRLT</sequence>
<gene>
    <name evidence="2" type="ORF">HNR73_005239</name>
</gene>
<dbReference type="Proteomes" id="UP000548476">
    <property type="component" value="Unassembled WGS sequence"/>
</dbReference>
<evidence type="ECO:0000313" key="3">
    <source>
        <dbReference type="Proteomes" id="UP000548476"/>
    </source>
</evidence>